<evidence type="ECO:0000313" key="2">
    <source>
        <dbReference type="Proteomes" id="UP000295626"/>
    </source>
</evidence>
<gene>
    <name evidence="1" type="ORF">E1091_00365</name>
</gene>
<reference evidence="1 2" key="1">
    <citation type="submission" date="2019-02" db="EMBL/GenBank/DDBJ databases">
        <title>Draft genome sequences of novel Actinobacteria.</title>
        <authorList>
            <person name="Sahin N."/>
            <person name="Ay H."/>
            <person name="Saygin H."/>
        </authorList>
    </citation>
    <scope>NUCLEOTIDE SEQUENCE [LARGE SCALE GENOMIC DNA]</scope>
    <source>
        <strain evidence="1 2">JCM 30529</strain>
    </source>
</reference>
<evidence type="ECO:0008006" key="3">
    <source>
        <dbReference type="Google" id="ProtNLM"/>
    </source>
</evidence>
<evidence type="ECO:0000313" key="1">
    <source>
        <dbReference type="EMBL" id="TDC02599.1"/>
    </source>
</evidence>
<accession>A0ABY2DM50</accession>
<dbReference type="EMBL" id="SMKE01000003">
    <property type="protein sequence ID" value="TDC02599.1"/>
    <property type="molecule type" value="Genomic_DNA"/>
</dbReference>
<dbReference type="Proteomes" id="UP000295626">
    <property type="component" value="Unassembled WGS sequence"/>
</dbReference>
<keyword evidence="2" id="KW-1185">Reference proteome</keyword>
<sequence length="180" mass="19760">MAGDPSKASLWADADVYIADDLDTDNPTDIDEPFGTGWGLAGLLDGEAGFEEGREEDKTDHYAWGGILIRTSRKNFKMTKKFIALEDNPVVRGLIYPGSTHSTIVVPRHGPKKVAFEVRDGARKERLITRRHAIVDTIGTIKDGEDELKKYETTLGIFPDGSGVLFDRQTTDPDPDAGTP</sequence>
<comment type="caution">
    <text evidence="1">The sequence shown here is derived from an EMBL/GenBank/DDBJ whole genome shotgun (WGS) entry which is preliminary data.</text>
</comment>
<proteinExistence type="predicted"/>
<protein>
    <recommendedName>
        <fullName evidence="3">Major tail protein</fullName>
    </recommendedName>
</protein>
<name>A0ABY2DM50_9ACTN</name>
<organism evidence="1 2">
    <name type="scientific">Micromonospora fluostatini</name>
    <dbReference type="NCBI Taxonomy" id="1629071"/>
    <lineage>
        <taxon>Bacteria</taxon>
        <taxon>Bacillati</taxon>
        <taxon>Actinomycetota</taxon>
        <taxon>Actinomycetes</taxon>
        <taxon>Micromonosporales</taxon>
        <taxon>Micromonosporaceae</taxon>
        <taxon>Micromonospora</taxon>
    </lineage>
</organism>